<dbReference type="Gene3D" id="3.90.550.10">
    <property type="entry name" value="Spore Coat Polysaccharide Biosynthesis Protein SpsA, Chain A"/>
    <property type="match status" value="1"/>
</dbReference>
<dbReference type="InterPro" id="IPR050256">
    <property type="entry name" value="Glycosyltransferase_2"/>
</dbReference>
<evidence type="ECO:0000256" key="6">
    <source>
        <dbReference type="ARBA" id="ARBA00039022"/>
    </source>
</evidence>
<keyword evidence="4 11" id="KW-0808">Transferase</keyword>
<reference evidence="11 12" key="1">
    <citation type="journal article" date="2009" name="PLoS ONE">
        <title>Genome analysis of the anaerobic thermohalophilic bacterium Halothermothrix orenii.</title>
        <authorList>
            <person name="Mavromatis K."/>
            <person name="Ivanova N."/>
            <person name="Anderson I."/>
            <person name="Lykidis A."/>
            <person name="Hooper S.D."/>
            <person name="Sun H."/>
            <person name="Kunin V."/>
            <person name="Lapidus A."/>
            <person name="Hugenholtz P."/>
            <person name="Patel B."/>
            <person name="Kyrpides N.C."/>
        </authorList>
    </citation>
    <scope>NUCLEOTIDE SEQUENCE [LARGE SCALE GENOMIC DNA]</scope>
    <source>
        <strain evidence="12">H 168 / OCM 544 / DSM 9562</strain>
    </source>
</reference>
<keyword evidence="3" id="KW-0328">Glycosyltransferase</keyword>
<organism evidence="11 12">
    <name type="scientific">Halothermothrix orenii (strain H 168 / OCM 544 / DSM 9562)</name>
    <dbReference type="NCBI Taxonomy" id="373903"/>
    <lineage>
        <taxon>Bacteria</taxon>
        <taxon>Bacillati</taxon>
        <taxon>Bacillota</taxon>
        <taxon>Clostridia</taxon>
        <taxon>Halanaerobiales</taxon>
        <taxon>Halothermotrichaceae</taxon>
        <taxon>Halothermothrix</taxon>
    </lineage>
</organism>
<evidence type="ECO:0000256" key="2">
    <source>
        <dbReference type="ARBA" id="ARBA00006739"/>
    </source>
</evidence>
<dbReference type="PANTHER" id="PTHR48090:SF10">
    <property type="entry name" value="GLUCOSYL-3-PHOSPHOGLYCERATE SYNTHASE"/>
    <property type="match status" value="1"/>
</dbReference>
<dbReference type="EMBL" id="CP001098">
    <property type="protein sequence ID" value="ACL69419.1"/>
    <property type="molecule type" value="Genomic_DNA"/>
</dbReference>
<dbReference type="AlphaFoldDB" id="B8D2J2"/>
<dbReference type="KEGG" id="hor:Hore_06620"/>
<dbReference type="InterPro" id="IPR029044">
    <property type="entry name" value="Nucleotide-diphossugar_trans"/>
</dbReference>
<comment type="similarity">
    <text evidence="2">Belongs to the glycosyltransferase 2 family.</text>
</comment>
<proteinExistence type="inferred from homology"/>
<evidence type="ECO:0000313" key="11">
    <source>
        <dbReference type="EMBL" id="ACL69419.1"/>
    </source>
</evidence>
<keyword evidence="5" id="KW-0460">Magnesium</keyword>
<name>B8D2J2_HALOH</name>
<dbReference type="Proteomes" id="UP000000719">
    <property type="component" value="Chromosome"/>
</dbReference>
<dbReference type="SUPFAM" id="SSF53448">
    <property type="entry name" value="Nucleotide-diphospho-sugar transferases"/>
    <property type="match status" value="1"/>
</dbReference>
<dbReference type="HOGENOM" id="CLU_033536_6_0_9"/>
<dbReference type="eggNOG" id="COG1215">
    <property type="taxonomic scope" value="Bacteria"/>
</dbReference>
<accession>B8D2J2</accession>
<evidence type="ECO:0000256" key="1">
    <source>
        <dbReference type="ARBA" id="ARBA00001946"/>
    </source>
</evidence>
<comment type="cofactor">
    <cofactor evidence="1">
        <name>Mg(2+)</name>
        <dbReference type="ChEBI" id="CHEBI:18420"/>
    </cofactor>
</comment>
<dbReference type="PANTHER" id="PTHR48090">
    <property type="entry name" value="UNDECAPRENYL-PHOSPHATE 4-DEOXY-4-FORMAMIDO-L-ARABINOSE TRANSFERASE-RELATED"/>
    <property type="match status" value="1"/>
</dbReference>
<evidence type="ECO:0000256" key="9">
    <source>
        <dbReference type="ARBA" id="ARBA00048997"/>
    </source>
</evidence>
<gene>
    <name evidence="11" type="ordered locus">Hore_06620</name>
</gene>
<evidence type="ECO:0000259" key="10">
    <source>
        <dbReference type="Pfam" id="PF00535"/>
    </source>
</evidence>
<dbReference type="STRING" id="373903.Hore_06620"/>
<evidence type="ECO:0000256" key="5">
    <source>
        <dbReference type="ARBA" id="ARBA00022842"/>
    </source>
</evidence>
<dbReference type="EC" id="2.4.1.266" evidence="6"/>
<comment type="catalytic activity">
    <reaction evidence="8">
        <text>(2R)-3-phosphoglycerate + UDP-alpha-D-glucose = (2R)-2-O-(alpha-D-glucopyranosyl)-3-phospho-glycerate + UDP + H(+)</text>
        <dbReference type="Rhea" id="RHEA:31319"/>
        <dbReference type="ChEBI" id="CHEBI:15378"/>
        <dbReference type="ChEBI" id="CHEBI:58223"/>
        <dbReference type="ChEBI" id="CHEBI:58272"/>
        <dbReference type="ChEBI" id="CHEBI:58885"/>
        <dbReference type="ChEBI" id="CHEBI:62600"/>
        <dbReference type="EC" id="2.4.1.266"/>
    </reaction>
    <physiologicalReaction direction="left-to-right" evidence="8">
        <dbReference type="Rhea" id="RHEA:31320"/>
    </physiologicalReaction>
</comment>
<feature type="domain" description="Glycosyltransferase 2-like" evidence="10">
    <location>
        <begin position="10"/>
        <end position="130"/>
    </location>
</feature>
<dbReference type="InterPro" id="IPR001173">
    <property type="entry name" value="Glyco_trans_2-like"/>
</dbReference>
<evidence type="ECO:0000256" key="8">
    <source>
        <dbReference type="ARBA" id="ARBA00048689"/>
    </source>
</evidence>
<sequence>MNNRLKSGVSVIVPAYNEEDYIEETIKNIPDDYEVIIVNDGSTDKTARKVKKYPVILINLSSNYGKGYAISRGLEYASGSIIVLADADLGTSANLLRDLVKPVKSGEADVVIGTIKIKGGGLGLVRLLAHHGLKWMTGKTMASPLSGQRAINREVLSVLKPLSSGFGLEIGMDLDIIRNNIRYKEVECDIRHRVTDKSLKGYWHRGKQFTHILYTMWLKRR</sequence>
<protein>
    <recommendedName>
        <fullName evidence="7">Glucosyl-3-phosphoglycerate synthase</fullName>
        <ecNumber evidence="6">2.4.1.266</ecNumber>
    </recommendedName>
</protein>
<dbReference type="Pfam" id="PF00535">
    <property type="entry name" value="Glycos_transf_2"/>
    <property type="match status" value="1"/>
</dbReference>
<dbReference type="GO" id="GO:0016757">
    <property type="term" value="F:glycosyltransferase activity"/>
    <property type="evidence" value="ECO:0007669"/>
    <property type="project" value="UniProtKB-KW"/>
</dbReference>
<keyword evidence="12" id="KW-1185">Reference proteome</keyword>
<dbReference type="CDD" id="cd04179">
    <property type="entry name" value="DPM_DPG-synthase_like"/>
    <property type="match status" value="1"/>
</dbReference>
<evidence type="ECO:0000256" key="4">
    <source>
        <dbReference type="ARBA" id="ARBA00022679"/>
    </source>
</evidence>
<evidence type="ECO:0000256" key="7">
    <source>
        <dbReference type="ARBA" id="ARBA00040894"/>
    </source>
</evidence>
<dbReference type="CAZy" id="GT2">
    <property type="family name" value="Glycosyltransferase Family 2"/>
</dbReference>
<evidence type="ECO:0000256" key="3">
    <source>
        <dbReference type="ARBA" id="ARBA00022676"/>
    </source>
</evidence>
<comment type="catalytic activity">
    <reaction evidence="9">
        <text>an NDP-alpha-D-glucose + (2R)-3-phosphoglycerate = (2R)-2-O-(alpha-D-glucopyranosyl)-3-phospho-glycerate + a ribonucleoside 5'-diphosphate + H(+)</text>
        <dbReference type="Rhea" id="RHEA:47244"/>
        <dbReference type="ChEBI" id="CHEBI:15378"/>
        <dbReference type="ChEBI" id="CHEBI:57930"/>
        <dbReference type="ChEBI" id="CHEBI:58272"/>
        <dbReference type="ChEBI" id="CHEBI:62600"/>
        <dbReference type="ChEBI" id="CHEBI:76533"/>
        <dbReference type="EC" id="2.4.1.266"/>
    </reaction>
    <physiologicalReaction direction="left-to-right" evidence="9">
        <dbReference type="Rhea" id="RHEA:47245"/>
    </physiologicalReaction>
</comment>
<evidence type="ECO:0000313" key="12">
    <source>
        <dbReference type="Proteomes" id="UP000000719"/>
    </source>
</evidence>